<dbReference type="RefSeq" id="WP_119715932.1">
    <property type="nucleotide sequence ID" value="NZ_OMOH01000006.1"/>
</dbReference>
<feature type="compositionally biased region" description="Polar residues" evidence="1">
    <location>
        <begin position="436"/>
        <end position="450"/>
    </location>
</feature>
<organism evidence="3 4">
    <name type="scientific">Propionibacterium ruminifibrarum</name>
    <dbReference type="NCBI Taxonomy" id="1962131"/>
    <lineage>
        <taxon>Bacteria</taxon>
        <taxon>Bacillati</taxon>
        <taxon>Actinomycetota</taxon>
        <taxon>Actinomycetes</taxon>
        <taxon>Propionibacteriales</taxon>
        <taxon>Propionibacteriaceae</taxon>
        <taxon>Propionibacterium</taxon>
    </lineage>
</organism>
<evidence type="ECO:0000256" key="2">
    <source>
        <dbReference type="SAM" id="Phobius"/>
    </source>
</evidence>
<dbReference type="AlphaFoldDB" id="A0A375I5N3"/>
<feature type="compositionally biased region" description="Polar residues" evidence="1">
    <location>
        <begin position="522"/>
        <end position="535"/>
    </location>
</feature>
<feature type="compositionally biased region" description="Polar residues" evidence="1">
    <location>
        <begin position="495"/>
        <end position="513"/>
    </location>
</feature>
<name>A0A375I5N3_9ACTN</name>
<keyword evidence="2" id="KW-1133">Transmembrane helix</keyword>
<sequence>MKTPSARPRLSPDRYPPALQTPDELWHSVAGTVLVRVGGAIVAALGDWWVLGVLGSGPFEQVLMLLGARLVVMASFIVLFVPLTSCWVGCAGSLLMTVGLLFGPAGSSRVMLAPAIAMSVCYALVPLLHMLDKRRYTQAARGAVGFLLTETERRDRRAMATIEKTSAGRTIGTCLVIGLFCFWALTGFRAGRATPGNPLPFCCTLVMGLTIAGWWVRAASRRDRRRLFTQQTDVHLLEWQQSGKEVLLVQPGSTRPMAYLHDPKAVNRPLPRSRTNNGAEANPILPTPAQRQLVYVFGSLDPSHAIGLRDGAGRAWTANLSLHPDAAQLPPRADGRTLIAPELFWNLAPEAFEVYDPLLDSYLGVHAPGEPAPGRDPHALDGLLGQRAHDGRPQPAHSASGVPADLLRAGPAVLPASLRRPVTPPRQAARTADHAQPQTEQVAPVSTVQPTGPVATVQPAEPVPEPVAGPPSETMPPPAARPEPAPDRGDDWFTPMTTWTPSSEVLSPGTTWRSAIDWEPASSLTSDWEPTSGLTSGWEPASGLTGSQDGPWRPSTAWRPNSWQPGGGAAAGWTPPGLGAVGDDEETPHPSPGPAEPADGAPDADQQ</sequence>
<feature type="transmembrane region" description="Helical" evidence="2">
    <location>
        <begin position="198"/>
        <end position="216"/>
    </location>
</feature>
<evidence type="ECO:0000313" key="3">
    <source>
        <dbReference type="EMBL" id="SPF68787.1"/>
    </source>
</evidence>
<feature type="region of interest" description="Disordered" evidence="1">
    <location>
        <begin position="369"/>
        <end position="607"/>
    </location>
</feature>
<proteinExistence type="predicted"/>
<feature type="transmembrane region" description="Helical" evidence="2">
    <location>
        <begin position="166"/>
        <end position="186"/>
    </location>
</feature>
<evidence type="ECO:0000256" key="1">
    <source>
        <dbReference type="SAM" id="MobiDB-lite"/>
    </source>
</evidence>
<keyword evidence="2" id="KW-0472">Membrane</keyword>
<gene>
    <name evidence="3" type="ORF">PROPJV5_1763</name>
</gene>
<feature type="transmembrane region" description="Helical" evidence="2">
    <location>
        <begin position="111"/>
        <end position="131"/>
    </location>
</feature>
<keyword evidence="2" id="KW-0812">Transmembrane</keyword>
<feature type="region of interest" description="Disordered" evidence="1">
    <location>
        <begin position="264"/>
        <end position="284"/>
    </location>
</feature>
<reference evidence="4" key="1">
    <citation type="submission" date="2018-02" db="EMBL/GenBank/DDBJ databases">
        <authorList>
            <person name="Hornung B."/>
        </authorList>
    </citation>
    <scope>NUCLEOTIDE SEQUENCE [LARGE SCALE GENOMIC DNA]</scope>
</reference>
<dbReference type="Proteomes" id="UP000265962">
    <property type="component" value="Unassembled WGS sequence"/>
</dbReference>
<keyword evidence="4" id="KW-1185">Reference proteome</keyword>
<feature type="compositionally biased region" description="Low complexity" evidence="1">
    <location>
        <begin position="596"/>
        <end position="607"/>
    </location>
</feature>
<protein>
    <submittedName>
        <fullName evidence="3">Uncharacterized protein</fullName>
    </submittedName>
</protein>
<dbReference type="EMBL" id="OMOH01000006">
    <property type="protein sequence ID" value="SPF68787.1"/>
    <property type="molecule type" value="Genomic_DNA"/>
</dbReference>
<accession>A0A375I5N3</accession>
<feature type="compositionally biased region" description="Pro residues" evidence="1">
    <location>
        <begin position="461"/>
        <end position="483"/>
    </location>
</feature>
<feature type="transmembrane region" description="Helical" evidence="2">
    <location>
        <begin position="86"/>
        <end position="105"/>
    </location>
</feature>
<evidence type="ECO:0000313" key="4">
    <source>
        <dbReference type="Proteomes" id="UP000265962"/>
    </source>
</evidence>
<dbReference type="OrthoDB" id="9956771at2"/>